<dbReference type="SUPFAM" id="SSF81301">
    <property type="entry name" value="Nucleotidyltransferase"/>
    <property type="match status" value="1"/>
</dbReference>
<organism evidence="1 2">
    <name type="scientific">Paenibacillus qinlingensis</name>
    <dbReference type="NCBI Taxonomy" id="1837343"/>
    <lineage>
        <taxon>Bacteria</taxon>
        <taxon>Bacillati</taxon>
        <taxon>Bacillota</taxon>
        <taxon>Bacilli</taxon>
        <taxon>Bacillales</taxon>
        <taxon>Paenibacillaceae</taxon>
        <taxon>Paenibacillus</taxon>
    </lineage>
</organism>
<dbReference type="EMBL" id="JAVDSB010000004">
    <property type="protein sequence ID" value="MDR6551599.1"/>
    <property type="molecule type" value="Genomic_DNA"/>
</dbReference>
<evidence type="ECO:0000313" key="2">
    <source>
        <dbReference type="Proteomes" id="UP001267290"/>
    </source>
</evidence>
<dbReference type="Proteomes" id="UP001267290">
    <property type="component" value="Unassembled WGS sequence"/>
</dbReference>
<gene>
    <name evidence="1" type="ORF">J2736_002788</name>
</gene>
<keyword evidence="2" id="KW-1185">Reference proteome</keyword>
<dbReference type="RefSeq" id="WP_310499173.1">
    <property type="nucleotide sequence ID" value="NZ_JAVDSB010000004.1"/>
</dbReference>
<name>A0ABU1NW90_9BACL</name>
<dbReference type="Gene3D" id="3.30.460.40">
    <property type="match status" value="1"/>
</dbReference>
<evidence type="ECO:0000313" key="1">
    <source>
        <dbReference type="EMBL" id="MDR6551599.1"/>
    </source>
</evidence>
<sequence length="180" mass="19817">MSVKVEMRSLTAVTQKLDQAGIRYSLGGSGLLLSLGLIDTVGDWDVMVEAPKVQVLHALQHNRIEEKISGDYPFATQYKLVVLSDTPEVEIISGLAIHTDKGLCRLPSTPCATWNGIQIGSPEVWYIAYALMNRTVKAALLLAYLKETGADQDILNNMMNEPLPDEIMDELGSLMDIEKL</sequence>
<proteinExistence type="predicted"/>
<dbReference type="InterPro" id="IPR043519">
    <property type="entry name" value="NT_sf"/>
</dbReference>
<reference evidence="1 2" key="1">
    <citation type="submission" date="2023-07" db="EMBL/GenBank/DDBJ databases">
        <title>Sorghum-associated microbial communities from plants grown in Nebraska, USA.</title>
        <authorList>
            <person name="Schachtman D."/>
        </authorList>
    </citation>
    <scope>NUCLEOTIDE SEQUENCE [LARGE SCALE GENOMIC DNA]</scope>
    <source>
        <strain evidence="1 2">CC258</strain>
    </source>
</reference>
<protein>
    <submittedName>
        <fullName evidence="1">Uncharacterized protein</fullName>
    </submittedName>
</protein>
<accession>A0ABU1NW90</accession>
<comment type="caution">
    <text evidence="1">The sequence shown here is derived from an EMBL/GenBank/DDBJ whole genome shotgun (WGS) entry which is preliminary data.</text>
</comment>